<dbReference type="EMBL" id="BJHW01000001">
    <property type="protein sequence ID" value="GDY49564.1"/>
    <property type="molecule type" value="Genomic_DNA"/>
</dbReference>
<dbReference type="CDD" id="cd04301">
    <property type="entry name" value="NAT_SF"/>
    <property type="match status" value="1"/>
</dbReference>
<dbReference type="Proteomes" id="UP000301309">
    <property type="component" value="Unassembled WGS sequence"/>
</dbReference>
<evidence type="ECO:0000313" key="3">
    <source>
        <dbReference type="Proteomes" id="UP000301309"/>
    </source>
</evidence>
<comment type="caution">
    <text evidence="2">The sequence shown here is derived from an EMBL/GenBank/DDBJ whole genome shotgun (WGS) entry which is preliminary data.</text>
</comment>
<dbReference type="GO" id="GO:0016747">
    <property type="term" value="F:acyltransferase activity, transferring groups other than amino-acyl groups"/>
    <property type="evidence" value="ECO:0007669"/>
    <property type="project" value="InterPro"/>
</dbReference>
<name>A0A4D4KMY4_STRVO</name>
<evidence type="ECO:0000259" key="1">
    <source>
        <dbReference type="PROSITE" id="PS51186"/>
    </source>
</evidence>
<dbReference type="AlphaFoldDB" id="A0A4D4KMY4"/>
<dbReference type="Pfam" id="PF00583">
    <property type="entry name" value="Acetyltransf_1"/>
    <property type="match status" value="1"/>
</dbReference>
<evidence type="ECO:0000313" key="2">
    <source>
        <dbReference type="EMBL" id="GDY49564.1"/>
    </source>
</evidence>
<dbReference type="RefSeq" id="WP_162001648.1">
    <property type="nucleotide sequence ID" value="NZ_BAAASO010000069.1"/>
</dbReference>
<dbReference type="SUPFAM" id="SSF55729">
    <property type="entry name" value="Acyl-CoA N-acyltransferases (Nat)"/>
    <property type="match status" value="1"/>
</dbReference>
<keyword evidence="3" id="KW-1185">Reference proteome</keyword>
<accession>A0A4D4KMY4</accession>
<feature type="domain" description="N-acetyltransferase" evidence="1">
    <location>
        <begin position="75"/>
        <end position="217"/>
    </location>
</feature>
<dbReference type="PROSITE" id="PS51186">
    <property type="entry name" value="GNAT"/>
    <property type="match status" value="1"/>
</dbReference>
<dbReference type="Gene3D" id="3.40.630.30">
    <property type="match status" value="1"/>
</dbReference>
<gene>
    <name evidence="2" type="ORF">SVIO_001870</name>
</gene>
<organism evidence="2 3">
    <name type="scientific">Streptomyces violaceusniger</name>
    <dbReference type="NCBI Taxonomy" id="68280"/>
    <lineage>
        <taxon>Bacteria</taxon>
        <taxon>Bacillati</taxon>
        <taxon>Actinomycetota</taxon>
        <taxon>Actinomycetes</taxon>
        <taxon>Kitasatosporales</taxon>
        <taxon>Streptomycetaceae</taxon>
        <taxon>Streptomyces</taxon>
        <taxon>Streptomyces violaceusniger group</taxon>
    </lineage>
</organism>
<dbReference type="InterPro" id="IPR000182">
    <property type="entry name" value="GNAT_dom"/>
</dbReference>
<protein>
    <recommendedName>
        <fullName evidence="1">N-acetyltransferase domain-containing protein</fullName>
    </recommendedName>
</protein>
<proteinExistence type="predicted"/>
<reference evidence="2 3" key="1">
    <citation type="journal article" date="2020" name="Int. J. Syst. Evol. Microbiol.">
        <title>Reclassification of Streptomyces castelarensis and Streptomyces sporoclivatus as later heterotypic synonyms of Streptomyces antimycoticus.</title>
        <authorList>
            <person name="Komaki H."/>
            <person name="Tamura T."/>
        </authorList>
    </citation>
    <scope>NUCLEOTIDE SEQUENCE [LARGE SCALE GENOMIC DNA]</scope>
    <source>
        <strain evidence="2 3">NBRC 13459</strain>
    </source>
</reference>
<dbReference type="InterPro" id="IPR016181">
    <property type="entry name" value="Acyl_CoA_acyltransferase"/>
</dbReference>
<sequence>MQVDPDYPELAHEVLDWFDELAAGGPREITLLEAETDLCGLLRRRGYEGQEGASFFAYHSRPLADLPEPELPAGFVARSVRGAEDLERRVAVHQAAWNSVRVTTESYQVVMSSWPYRPELDWVVEDVEGRFAANCLIWYDDRNGVGLIEPVGTDPQFRRRGLSRAVCLAALHALRDVGASTAIVYPRGDAAYPIPQILYQGMGFRPYARTRTYLKEN</sequence>